<dbReference type="Pfam" id="PF03772">
    <property type="entry name" value="Competence"/>
    <property type="match status" value="1"/>
</dbReference>
<evidence type="ECO:0000259" key="7">
    <source>
        <dbReference type="Pfam" id="PF03772"/>
    </source>
</evidence>
<dbReference type="InterPro" id="IPR052159">
    <property type="entry name" value="Competence_DNA_uptake"/>
</dbReference>
<dbReference type="AlphaFoldDB" id="A0A6A7W9B4"/>
<comment type="caution">
    <text evidence="8">The sequence shown here is derived from an EMBL/GenBank/DDBJ whole genome shotgun (WGS) entry which is preliminary data.</text>
</comment>
<feature type="transmembrane region" description="Helical" evidence="6">
    <location>
        <begin position="188"/>
        <end position="206"/>
    </location>
</feature>
<comment type="subcellular location">
    <subcellularLocation>
        <location evidence="1">Cell membrane</location>
        <topology evidence="1">Multi-pass membrane protein</topology>
    </subcellularLocation>
</comment>
<keyword evidence="4 6" id="KW-1133">Transmembrane helix</keyword>
<feature type="transmembrane region" description="Helical" evidence="6">
    <location>
        <begin position="328"/>
        <end position="350"/>
    </location>
</feature>
<keyword evidence="2" id="KW-1003">Cell membrane</keyword>
<dbReference type="OrthoDB" id="9761531at2"/>
<feature type="transmembrane region" description="Helical" evidence="6">
    <location>
        <begin position="45"/>
        <end position="61"/>
    </location>
</feature>
<feature type="transmembrane region" description="Helical" evidence="6">
    <location>
        <begin position="292"/>
        <end position="316"/>
    </location>
</feature>
<dbReference type="PANTHER" id="PTHR30619">
    <property type="entry name" value="DNA INTERNALIZATION/COMPETENCE PROTEIN COMEC/REC2"/>
    <property type="match status" value="1"/>
</dbReference>
<dbReference type="GO" id="GO:0005886">
    <property type="term" value="C:plasma membrane"/>
    <property type="evidence" value="ECO:0007669"/>
    <property type="project" value="UniProtKB-SubCell"/>
</dbReference>
<feature type="transmembrane region" description="Helical" evidence="6">
    <location>
        <begin position="160"/>
        <end position="181"/>
    </location>
</feature>
<feature type="transmembrane region" description="Helical" evidence="6">
    <location>
        <begin position="389"/>
        <end position="410"/>
    </location>
</feature>
<protein>
    <submittedName>
        <fullName evidence="8">ComEC/Rec2 family competence protein</fullName>
    </submittedName>
</protein>
<organism evidence="8 9">
    <name type="scientific">Segatella copri</name>
    <dbReference type="NCBI Taxonomy" id="165179"/>
    <lineage>
        <taxon>Bacteria</taxon>
        <taxon>Pseudomonadati</taxon>
        <taxon>Bacteroidota</taxon>
        <taxon>Bacteroidia</taxon>
        <taxon>Bacteroidales</taxon>
        <taxon>Prevotellaceae</taxon>
        <taxon>Segatella</taxon>
    </lineage>
</organism>
<evidence type="ECO:0000313" key="8">
    <source>
        <dbReference type="EMBL" id="MQP11005.1"/>
    </source>
</evidence>
<evidence type="ECO:0000256" key="3">
    <source>
        <dbReference type="ARBA" id="ARBA00022692"/>
    </source>
</evidence>
<feature type="transmembrane region" description="Helical" evidence="6">
    <location>
        <begin position="235"/>
        <end position="255"/>
    </location>
</feature>
<gene>
    <name evidence="8" type="ORF">F7D20_03290</name>
</gene>
<evidence type="ECO:0000256" key="5">
    <source>
        <dbReference type="ARBA" id="ARBA00023136"/>
    </source>
</evidence>
<evidence type="ECO:0000313" key="9">
    <source>
        <dbReference type="Proteomes" id="UP000384372"/>
    </source>
</evidence>
<name>A0A6A7W9B4_9BACT</name>
<dbReference type="EMBL" id="VZAD01000032">
    <property type="protein sequence ID" value="MQP11005.1"/>
    <property type="molecule type" value="Genomic_DNA"/>
</dbReference>
<evidence type="ECO:0000256" key="2">
    <source>
        <dbReference type="ARBA" id="ARBA00022475"/>
    </source>
</evidence>
<dbReference type="NCBIfam" id="TIGR00360">
    <property type="entry name" value="ComEC_N-term"/>
    <property type="match status" value="1"/>
</dbReference>
<feature type="transmembrane region" description="Helical" evidence="6">
    <location>
        <begin position="261"/>
        <end position="280"/>
    </location>
</feature>
<feature type="transmembrane region" description="Helical" evidence="6">
    <location>
        <begin position="68"/>
        <end position="85"/>
    </location>
</feature>
<reference evidence="8 9" key="1">
    <citation type="submission" date="2019-09" db="EMBL/GenBank/DDBJ databases">
        <title>Distinct polysaccharide growth profiles of human intestinal Prevotella copri isolates.</title>
        <authorList>
            <person name="Fehlner-Peach H."/>
            <person name="Magnabosco C."/>
            <person name="Raghavan V."/>
            <person name="Scher J.U."/>
            <person name="Tett A."/>
            <person name="Cox L.M."/>
            <person name="Gottsegen C."/>
            <person name="Watters A."/>
            <person name="Wiltshire- Gordon J.D."/>
            <person name="Segata N."/>
            <person name="Bonneau R."/>
            <person name="Littman D.R."/>
        </authorList>
    </citation>
    <scope>NUCLEOTIDE SEQUENCE [LARGE SCALE GENOMIC DNA]</scope>
    <source>
        <strain evidence="9">iAQ1173</strain>
    </source>
</reference>
<evidence type="ECO:0000256" key="6">
    <source>
        <dbReference type="SAM" id="Phobius"/>
    </source>
</evidence>
<keyword evidence="5 6" id="KW-0472">Membrane</keyword>
<dbReference type="PANTHER" id="PTHR30619:SF1">
    <property type="entry name" value="RECOMBINATION PROTEIN 2"/>
    <property type="match status" value="1"/>
</dbReference>
<keyword evidence="3 6" id="KW-0812">Transmembrane</keyword>
<feature type="domain" description="ComEC/Rec2-related protein" evidence="7">
    <location>
        <begin position="139"/>
        <end position="412"/>
    </location>
</feature>
<feature type="transmembrane region" description="Helical" evidence="6">
    <location>
        <begin position="21"/>
        <end position="39"/>
    </location>
</feature>
<evidence type="ECO:0000256" key="1">
    <source>
        <dbReference type="ARBA" id="ARBA00004651"/>
    </source>
</evidence>
<dbReference type="Proteomes" id="UP000384372">
    <property type="component" value="Unassembled WGS sequence"/>
</dbReference>
<proteinExistence type="predicted"/>
<sequence>MKISGAKTVLRRRKFFNSCPTQALCLMLVSGIVIAHFHVVTLPPSYWLLIMLAASAFAILVKNELHKSLLILAAFLMAGALLTSLQEEQNRQPAATRSYSHLSALDRTRLKALSLRSELTERIGSQHLASQQQAIITAMTLGEKGSLSKDTRQTFKASGASHILAISGLHIGIIFQLFILLAGGRKRWRLIAVPISVTAIWAYVFLIALPASAVRAASMISIYCFALLTRRNSTAVSNLTLAAIVMLIIQPLHLFDISFQLSFAAVLSILLLYKPIYSLLPASVTRRKPLGWAWAMVAVSVAAQVGTTPLVCYYFGNIACYSVLSSFVAIPAATVIIYVSLSLLLSFFLLPGFSLLQGGLAYLLSLTTSATQHALQLIVMLPGACIEGIKISILQLGLIYIAIIAGCLLIQKLHRCLLHRIHLPSDSHRDYSQQECQTSPSD</sequence>
<dbReference type="RefSeq" id="WP_158462832.1">
    <property type="nucleotide sequence ID" value="NZ_VZAD01000032.1"/>
</dbReference>
<dbReference type="InterPro" id="IPR004477">
    <property type="entry name" value="ComEC_N"/>
</dbReference>
<keyword evidence="9" id="KW-1185">Reference proteome</keyword>
<accession>A0A6A7W9B4</accession>
<evidence type="ECO:0000256" key="4">
    <source>
        <dbReference type="ARBA" id="ARBA00022989"/>
    </source>
</evidence>